<evidence type="ECO:0000313" key="2">
    <source>
        <dbReference type="Proteomes" id="UP000035661"/>
    </source>
</evidence>
<proteinExistence type="predicted"/>
<dbReference type="AlphaFoldDB" id="A0A0H3XK77"/>
<dbReference type="KEGG" id="seri:SERIO_v1c07170"/>
<protein>
    <submittedName>
        <fullName evidence="1">Uncharacterized protein</fullName>
    </submittedName>
</protein>
<name>A0A0H3XK77_9MOLU</name>
<evidence type="ECO:0000313" key="1">
    <source>
        <dbReference type="EMBL" id="AKM54281.1"/>
    </source>
</evidence>
<dbReference type="Proteomes" id="UP000035661">
    <property type="component" value="Chromosome"/>
</dbReference>
<sequence>MDSATVQDICYQIEKFEFEDLFAILSKIEEIVNERTKVID</sequence>
<organism evidence="1 2">
    <name type="scientific">Spiroplasma eriocheiris</name>
    <dbReference type="NCBI Taxonomy" id="315358"/>
    <lineage>
        <taxon>Bacteria</taxon>
        <taxon>Bacillati</taxon>
        <taxon>Mycoplasmatota</taxon>
        <taxon>Mollicutes</taxon>
        <taxon>Entomoplasmatales</taxon>
        <taxon>Spiroplasmataceae</taxon>
        <taxon>Spiroplasma</taxon>
    </lineage>
</organism>
<keyword evidence="2" id="KW-1185">Reference proteome</keyword>
<gene>
    <name evidence="1" type="ORF">SERIO_v1c07170</name>
</gene>
<dbReference type="STRING" id="315358.SERIO_v1c07170"/>
<dbReference type="EMBL" id="CP011856">
    <property type="protein sequence ID" value="AKM54281.1"/>
    <property type="molecule type" value="Genomic_DNA"/>
</dbReference>
<dbReference type="PATRIC" id="fig|743698.3.peg.718"/>
<reference evidence="2" key="2">
    <citation type="submission" date="2015-06" db="EMBL/GenBank/DDBJ databases">
        <title>Complete genome sequence of Spiroplasma eriocheiris TDA-040725-5 (DSM 21848).</title>
        <authorList>
            <person name="Lo W.-S."/>
            <person name="Kuo C.-H."/>
        </authorList>
    </citation>
    <scope>NUCLEOTIDE SEQUENCE [LARGE SCALE GENOMIC DNA]</scope>
    <source>
        <strain evidence="2">TDA-040725-5</strain>
    </source>
</reference>
<accession>A0A0H3XK77</accession>
<reference evidence="1 2" key="1">
    <citation type="journal article" date="2015" name="Genome Biol. Evol.">
        <title>Found and Lost: The Fates of Horizontally Acquired Genes in Arthropod-Symbiotic Spiroplasma.</title>
        <authorList>
            <person name="Lo W.S."/>
            <person name="Gasparich G.E."/>
            <person name="Kuo C.H."/>
        </authorList>
    </citation>
    <scope>NUCLEOTIDE SEQUENCE [LARGE SCALE GENOMIC DNA]</scope>
    <source>
        <strain evidence="2">TDA-040725-5</strain>
    </source>
</reference>
<dbReference type="RefSeq" id="WP_257787408.1">
    <property type="nucleotide sequence ID" value="NZ_CP011856.1"/>
</dbReference>